<dbReference type="InterPro" id="IPR016040">
    <property type="entry name" value="NAD(P)-bd_dom"/>
</dbReference>
<dbReference type="Gene3D" id="3.90.25.10">
    <property type="entry name" value="UDP-galactose 4-epimerase, domain 1"/>
    <property type="match status" value="1"/>
</dbReference>
<dbReference type="InterPro" id="IPR051604">
    <property type="entry name" value="Ergot_Alk_Oxidoreductase"/>
</dbReference>
<dbReference type="RefSeq" id="WP_066092665.1">
    <property type="nucleotide sequence ID" value="NZ_LVWD01000026.1"/>
</dbReference>
<dbReference type="AlphaFoldDB" id="A0A162VYQ0"/>
<keyword evidence="4" id="KW-1185">Reference proteome</keyword>
<dbReference type="OrthoDB" id="9798669at2"/>
<reference evidence="2 5" key="2">
    <citation type="submission" date="2016-10" db="EMBL/GenBank/DDBJ databases">
        <title>Hydorgenophaga sp. LPB0072 isolated from gastropod.</title>
        <authorList>
            <person name="Kim E."/>
            <person name="Yi H."/>
        </authorList>
    </citation>
    <scope>NUCLEOTIDE SEQUENCE [LARGE SCALE GENOMIC DNA]</scope>
    <source>
        <strain evidence="2 5">LPB0072</strain>
    </source>
</reference>
<dbReference type="Proteomes" id="UP000185680">
    <property type="component" value="Chromosome"/>
</dbReference>
<dbReference type="Pfam" id="PF13460">
    <property type="entry name" value="NAD_binding_10"/>
    <property type="match status" value="1"/>
</dbReference>
<gene>
    <name evidence="2" type="ORF">LPB072_04725</name>
    <name evidence="3" type="ORF">LPB72_14975</name>
</gene>
<dbReference type="InterPro" id="IPR036291">
    <property type="entry name" value="NAD(P)-bd_dom_sf"/>
</dbReference>
<feature type="domain" description="NAD(P)-binding" evidence="1">
    <location>
        <begin position="8"/>
        <end position="150"/>
    </location>
</feature>
<dbReference type="STRING" id="1763535.LPB072_04725"/>
<dbReference type="SUPFAM" id="SSF51735">
    <property type="entry name" value="NAD(P)-binding Rossmann-fold domains"/>
    <property type="match status" value="1"/>
</dbReference>
<dbReference type="PANTHER" id="PTHR43162">
    <property type="match status" value="1"/>
</dbReference>
<dbReference type="Gene3D" id="3.40.50.720">
    <property type="entry name" value="NAD(P)-binding Rossmann-like Domain"/>
    <property type="match status" value="1"/>
</dbReference>
<dbReference type="Proteomes" id="UP000185657">
    <property type="component" value="Unassembled WGS sequence"/>
</dbReference>
<accession>A0A162VYQ0</accession>
<proteinExistence type="predicted"/>
<dbReference type="KEGG" id="hyl:LPB072_04725"/>
<evidence type="ECO:0000259" key="1">
    <source>
        <dbReference type="Pfam" id="PF13460"/>
    </source>
</evidence>
<evidence type="ECO:0000313" key="2">
    <source>
        <dbReference type="EMBL" id="AOW15376.1"/>
    </source>
</evidence>
<name>A0A162VYQ0_9BURK</name>
<dbReference type="EMBL" id="CP017476">
    <property type="protein sequence ID" value="AOW15376.1"/>
    <property type="molecule type" value="Genomic_DNA"/>
</dbReference>
<sequence>MILITTPTGNIGSQVVEQVLASNQPIRIIARDLTRLPMHVRDRAQVLEGEHNNSALIHRACEGIDSVFWLVPPSPKASNAESAYLDFTRPACEAFNVQGVKRVVGVSALGRGSGHEGNAGLATAALAMDALIAQSGVAYRALLMPSFMDNMLRQLSPINSLGKFFSPLPGDAKYPTCATRDIASKATELLLDPSWSGVAGVPVMGPEDLSLTDMARTLSQVLGKTVTFQQTTLEGFRAQLLGQGMSGAMAQGVVDMYAAKMRGLDNKEPRTPAASTPTSFHQWCEEVMKPAIAAINRSVF</sequence>
<organism evidence="2 5">
    <name type="scientific">Hydrogenophaga crassostreae</name>
    <dbReference type="NCBI Taxonomy" id="1763535"/>
    <lineage>
        <taxon>Bacteria</taxon>
        <taxon>Pseudomonadati</taxon>
        <taxon>Pseudomonadota</taxon>
        <taxon>Betaproteobacteria</taxon>
        <taxon>Burkholderiales</taxon>
        <taxon>Comamonadaceae</taxon>
        <taxon>Hydrogenophaga</taxon>
    </lineage>
</organism>
<evidence type="ECO:0000313" key="3">
    <source>
        <dbReference type="EMBL" id="OAD41331.1"/>
    </source>
</evidence>
<protein>
    <submittedName>
        <fullName evidence="2">NmrA family transcriptional regulator</fullName>
    </submittedName>
</protein>
<reference evidence="3 4" key="1">
    <citation type="submission" date="2016-02" db="EMBL/GenBank/DDBJ databases">
        <title>Draft genome sequence of Hydrogenophaga sp. LPB0072.</title>
        <authorList>
            <person name="Shin S.-K."/>
            <person name="Yi H."/>
        </authorList>
    </citation>
    <scope>NUCLEOTIDE SEQUENCE [LARGE SCALE GENOMIC DNA]</scope>
    <source>
        <strain evidence="3 4">LPB0072</strain>
    </source>
</reference>
<dbReference type="PANTHER" id="PTHR43162:SF1">
    <property type="entry name" value="PRESTALK A DIFFERENTIATION PROTEIN A"/>
    <property type="match status" value="1"/>
</dbReference>
<dbReference type="EMBL" id="LVWD01000026">
    <property type="protein sequence ID" value="OAD41331.1"/>
    <property type="molecule type" value="Genomic_DNA"/>
</dbReference>
<evidence type="ECO:0000313" key="4">
    <source>
        <dbReference type="Proteomes" id="UP000185657"/>
    </source>
</evidence>
<evidence type="ECO:0000313" key="5">
    <source>
        <dbReference type="Proteomes" id="UP000185680"/>
    </source>
</evidence>